<gene>
    <name evidence="3 4" type="primary">LOC130459844</name>
</gene>
<reference evidence="3 4" key="2">
    <citation type="submission" date="2025-05" db="UniProtKB">
        <authorList>
            <consortium name="RefSeq"/>
        </authorList>
    </citation>
    <scope>IDENTIFICATION</scope>
    <source>
        <tissue evidence="3 4">Leaf</tissue>
    </source>
</reference>
<evidence type="ECO:0000256" key="1">
    <source>
        <dbReference type="SAM" id="MobiDB-lite"/>
    </source>
</evidence>
<accession>A0ABM3QJ91</accession>
<name>A0ABM3QJ91_SPIOL</name>
<organism evidence="2 3">
    <name type="scientific">Spinacia oleracea</name>
    <name type="common">Spinach</name>
    <dbReference type="NCBI Taxonomy" id="3562"/>
    <lineage>
        <taxon>Eukaryota</taxon>
        <taxon>Viridiplantae</taxon>
        <taxon>Streptophyta</taxon>
        <taxon>Embryophyta</taxon>
        <taxon>Tracheophyta</taxon>
        <taxon>Spermatophyta</taxon>
        <taxon>Magnoliopsida</taxon>
        <taxon>eudicotyledons</taxon>
        <taxon>Gunneridae</taxon>
        <taxon>Pentapetalae</taxon>
        <taxon>Caryophyllales</taxon>
        <taxon>Chenopodiaceae</taxon>
        <taxon>Chenopodioideae</taxon>
        <taxon>Anserineae</taxon>
        <taxon>Spinacia</taxon>
    </lineage>
</organism>
<dbReference type="Proteomes" id="UP000813463">
    <property type="component" value="Chromosome 4"/>
</dbReference>
<dbReference type="GeneID" id="130459844"/>
<feature type="region of interest" description="Disordered" evidence="1">
    <location>
        <begin position="88"/>
        <end position="121"/>
    </location>
</feature>
<evidence type="ECO:0000313" key="2">
    <source>
        <dbReference type="Proteomes" id="UP000813463"/>
    </source>
</evidence>
<feature type="compositionally biased region" description="Basic and acidic residues" evidence="1">
    <location>
        <begin position="100"/>
        <end position="110"/>
    </location>
</feature>
<reference evidence="2" key="1">
    <citation type="journal article" date="2021" name="Nat. Commun.">
        <title>Genomic analyses provide insights into spinach domestication and the genetic basis of agronomic traits.</title>
        <authorList>
            <person name="Cai X."/>
            <person name="Sun X."/>
            <person name="Xu C."/>
            <person name="Sun H."/>
            <person name="Wang X."/>
            <person name="Ge C."/>
            <person name="Zhang Z."/>
            <person name="Wang Q."/>
            <person name="Fei Z."/>
            <person name="Jiao C."/>
            <person name="Wang Q."/>
        </authorList>
    </citation>
    <scope>NUCLEOTIDE SEQUENCE [LARGE SCALE GENOMIC DNA]</scope>
    <source>
        <strain evidence="2">cv. Varoflay</strain>
    </source>
</reference>
<keyword evidence="2" id="KW-1185">Reference proteome</keyword>
<protein>
    <submittedName>
        <fullName evidence="3 4">Uncharacterized protein</fullName>
    </submittedName>
</protein>
<proteinExistence type="predicted"/>
<dbReference type="RefSeq" id="XP_056683427.1">
    <property type="nucleotide sequence ID" value="XM_056827449.1"/>
</dbReference>
<dbReference type="RefSeq" id="XP_056683426.1">
    <property type="nucleotide sequence ID" value="XM_056827448.1"/>
</dbReference>
<evidence type="ECO:0000313" key="4">
    <source>
        <dbReference type="RefSeq" id="XP_056683427.1"/>
    </source>
</evidence>
<evidence type="ECO:0000313" key="3">
    <source>
        <dbReference type="RefSeq" id="XP_056683426.1"/>
    </source>
</evidence>
<sequence length="147" mass="16702">MLQWFREKRKKNSIFLILNISGVWVDDSVEPFSVVPETPMDDLFDPETPKAYVFDPMAIVRESPSPSAYYSEEFGEWVIPDTPDREIVSTSTLSRKRKGDGKGNTDGKDKVKSHKRGKVSTDDVFEMLKGYVPSLERNMMGNSSDSE</sequence>